<dbReference type="Gene3D" id="3.50.50.60">
    <property type="entry name" value="FAD/NAD(P)-binding domain"/>
    <property type="match status" value="2"/>
</dbReference>
<gene>
    <name evidence="3" type="ORF">AMJ87_02215</name>
</gene>
<dbReference type="GO" id="GO:0016491">
    <property type="term" value="F:oxidoreductase activity"/>
    <property type="evidence" value="ECO:0007669"/>
    <property type="project" value="InterPro"/>
</dbReference>
<dbReference type="PANTHER" id="PTHR42783">
    <property type="entry name" value="GLUTAMATE SYNTHASE [NADPH] SMALL CHAIN"/>
    <property type="match status" value="1"/>
</dbReference>
<dbReference type="AlphaFoldDB" id="A0A0S8GLK4"/>
<organism evidence="3 4">
    <name type="scientific">candidate division WOR_3 bacterium SM23_60</name>
    <dbReference type="NCBI Taxonomy" id="1703780"/>
    <lineage>
        <taxon>Bacteria</taxon>
        <taxon>Bacteria division WOR-3</taxon>
    </lineage>
</organism>
<dbReference type="SUPFAM" id="SSF46548">
    <property type="entry name" value="alpha-helical ferredoxin"/>
    <property type="match status" value="1"/>
</dbReference>
<dbReference type="GO" id="GO:0051536">
    <property type="term" value="F:iron-sulfur cluster binding"/>
    <property type="evidence" value="ECO:0007669"/>
    <property type="project" value="InterPro"/>
</dbReference>
<dbReference type="Pfam" id="PF07992">
    <property type="entry name" value="Pyr_redox_2"/>
    <property type="match status" value="1"/>
</dbReference>
<feature type="transmembrane region" description="Helical" evidence="1">
    <location>
        <begin position="27"/>
        <end position="45"/>
    </location>
</feature>
<dbReference type="PRINTS" id="PR00368">
    <property type="entry name" value="FADPNR"/>
</dbReference>
<evidence type="ECO:0000256" key="1">
    <source>
        <dbReference type="SAM" id="Phobius"/>
    </source>
</evidence>
<dbReference type="Gene3D" id="1.10.1060.10">
    <property type="entry name" value="Alpha-helical ferredoxin"/>
    <property type="match status" value="1"/>
</dbReference>
<sequence>MKRGKAALISAVFVGAGQIANRRILTGFVLALLFYGSIAVMVILWQGMNVAFWGLLAAWILVWLYSIFDAYKGASFETPPCETACPAGIRPWLYINFVARQSPQEYPFVPFFNVLGYICPAPCENACTRRAIDAAVAIRYLRRGVTTAAAAPITKKRRHRVAIIGAGPCGLTAAYYLHQAGYKVYVFEREEKPGGVPAAFIPEFRLPSAVLNADIDRLLDTGISLTCGVEIGAALSIDELLQTHDAVVIATGAWKTAQLGILGEEHALVGIDMLRQIKRGERMKFGTVGVIGGGNTAIDVARSLRRFGNDVTIYYRRRIEDMPAEKENLHCAQDEGITLVPLTTPIKIEKNRVAMGRTESLYGRTGSVKVVEGSEFTVELDAVVLAVGQIPDNSFVSDRIDVDKFGRIPTRNGKTSVRRLFAGGDAVLGSQTVAHAVGQGMHVAQQIDWTLRHIPRHLGTMLTPTYVPAVASFPMRTTERIVIPQRSVSKRLNDFDVVEQHSSQETLRDEACRCMVCPLRYRP</sequence>
<dbReference type="Proteomes" id="UP000051096">
    <property type="component" value="Unassembled WGS sequence"/>
</dbReference>
<dbReference type="InterPro" id="IPR023753">
    <property type="entry name" value="FAD/NAD-binding_dom"/>
</dbReference>
<feature type="domain" description="FAD/NAD(P)-binding" evidence="2">
    <location>
        <begin position="160"/>
        <end position="440"/>
    </location>
</feature>
<dbReference type="PANTHER" id="PTHR42783:SF3">
    <property type="entry name" value="GLUTAMATE SYNTHASE [NADPH] SMALL CHAIN-RELATED"/>
    <property type="match status" value="1"/>
</dbReference>
<feature type="transmembrane region" description="Helical" evidence="1">
    <location>
        <begin position="50"/>
        <end position="68"/>
    </location>
</feature>
<dbReference type="InterPro" id="IPR036188">
    <property type="entry name" value="FAD/NAD-bd_sf"/>
</dbReference>
<proteinExistence type="predicted"/>
<evidence type="ECO:0000313" key="4">
    <source>
        <dbReference type="Proteomes" id="UP000051096"/>
    </source>
</evidence>
<evidence type="ECO:0000259" key="2">
    <source>
        <dbReference type="Pfam" id="PF07992"/>
    </source>
</evidence>
<evidence type="ECO:0000313" key="3">
    <source>
        <dbReference type="EMBL" id="KPK73268.1"/>
    </source>
</evidence>
<comment type="caution">
    <text evidence="3">The sequence shown here is derived from an EMBL/GenBank/DDBJ whole genome shotgun (WGS) entry which is preliminary data.</text>
</comment>
<protein>
    <recommendedName>
        <fullName evidence="2">FAD/NAD(P)-binding domain-containing protein</fullName>
    </recommendedName>
</protein>
<name>A0A0S8GLK4_UNCW3</name>
<keyword evidence="1" id="KW-0812">Transmembrane</keyword>
<keyword evidence="1" id="KW-0472">Membrane</keyword>
<accession>A0A0S8GLK4</accession>
<dbReference type="SUPFAM" id="SSF51971">
    <property type="entry name" value="Nucleotide-binding domain"/>
    <property type="match status" value="2"/>
</dbReference>
<reference evidence="3 4" key="1">
    <citation type="journal article" date="2015" name="Microbiome">
        <title>Genomic resolution of linkages in carbon, nitrogen, and sulfur cycling among widespread estuary sediment bacteria.</title>
        <authorList>
            <person name="Baker B.J."/>
            <person name="Lazar C.S."/>
            <person name="Teske A.P."/>
            <person name="Dick G.J."/>
        </authorList>
    </citation>
    <scope>NUCLEOTIDE SEQUENCE [LARGE SCALE GENOMIC DNA]</scope>
    <source>
        <strain evidence="3">SM23_60</strain>
    </source>
</reference>
<dbReference type="PRINTS" id="PR00469">
    <property type="entry name" value="PNDRDTASEII"/>
</dbReference>
<dbReference type="InterPro" id="IPR009051">
    <property type="entry name" value="Helical_ferredxn"/>
</dbReference>
<keyword evidence="1" id="KW-1133">Transmembrane helix</keyword>
<dbReference type="EMBL" id="LJUO01000012">
    <property type="protein sequence ID" value="KPK73268.1"/>
    <property type="molecule type" value="Genomic_DNA"/>
</dbReference>